<gene>
    <name evidence="1" type="ORF">TNCT_72991</name>
</gene>
<reference evidence="1" key="1">
    <citation type="submission" date="2020-07" db="EMBL/GenBank/DDBJ databases">
        <title>Multicomponent nature underlies the extraordinary mechanical properties of spider dragline silk.</title>
        <authorList>
            <person name="Kono N."/>
            <person name="Nakamura H."/>
            <person name="Mori M."/>
            <person name="Yoshida Y."/>
            <person name="Ohtoshi R."/>
            <person name="Malay A.D."/>
            <person name="Moran D.A.P."/>
            <person name="Tomita M."/>
            <person name="Numata K."/>
            <person name="Arakawa K."/>
        </authorList>
    </citation>
    <scope>NUCLEOTIDE SEQUENCE</scope>
</reference>
<dbReference type="AlphaFoldDB" id="A0A8X6LMN0"/>
<name>A0A8X6LMN0_TRICU</name>
<feature type="non-terminal residue" evidence="1">
    <location>
        <position position="43"/>
    </location>
</feature>
<evidence type="ECO:0000313" key="2">
    <source>
        <dbReference type="Proteomes" id="UP000887116"/>
    </source>
</evidence>
<evidence type="ECO:0000313" key="1">
    <source>
        <dbReference type="EMBL" id="GFR13074.1"/>
    </source>
</evidence>
<sequence length="43" mass="4708">IVEPLQDTTKKELKGPGEVPSTIHPTSCTTVTIFYTIAGKFCR</sequence>
<dbReference type="Proteomes" id="UP000887116">
    <property type="component" value="Unassembled WGS sequence"/>
</dbReference>
<proteinExistence type="predicted"/>
<comment type="caution">
    <text evidence="1">The sequence shown here is derived from an EMBL/GenBank/DDBJ whole genome shotgun (WGS) entry which is preliminary data.</text>
</comment>
<dbReference type="EMBL" id="BMAO01026874">
    <property type="protein sequence ID" value="GFR13074.1"/>
    <property type="molecule type" value="Genomic_DNA"/>
</dbReference>
<accession>A0A8X6LMN0</accession>
<keyword evidence="2" id="KW-1185">Reference proteome</keyword>
<protein>
    <submittedName>
        <fullName evidence="1">Uncharacterized protein</fullName>
    </submittedName>
</protein>
<organism evidence="1 2">
    <name type="scientific">Trichonephila clavata</name>
    <name type="common">Joro spider</name>
    <name type="synonym">Nephila clavata</name>
    <dbReference type="NCBI Taxonomy" id="2740835"/>
    <lineage>
        <taxon>Eukaryota</taxon>
        <taxon>Metazoa</taxon>
        <taxon>Ecdysozoa</taxon>
        <taxon>Arthropoda</taxon>
        <taxon>Chelicerata</taxon>
        <taxon>Arachnida</taxon>
        <taxon>Araneae</taxon>
        <taxon>Araneomorphae</taxon>
        <taxon>Entelegynae</taxon>
        <taxon>Araneoidea</taxon>
        <taxon>Nephilidae</taxon>
        <taxon>Trichonephila</taxon>
    </lineage>
</organism>